<evidence type="ECO:0000313" key="1">
    <source>
        <dbReference type="EMBL" id="MBE6501190.1"/>
    </source>
</evidence>
<dbReference type="AlphaFoldDB" id="A0A8T3V8J4"/>
<gene>
    <name evidence="1" type="ORF">E7Z79_01960</name>
</gene>
<protein>
    <recommendedName>
        <fullName evidence="3">DUF4325 domain-containing protein</fullName>
    </recommendedName>
</protein>
<dbReference type="EMBL" id="SUTK01000005">
    <property type="protein sequence ID" value="MBE6501190.1"/>
    <property type="molecule type" value="Genomic_DNA"/>
</dbReference>
<accession>A0A8T3V8J4</accession>
<evidence type="ECO:0000313" key="2">
    <source>
        <dbReference type="Proteomes" id="UP000783037"/>
    </source>
</evidence>
<organism evidence="1 2">
    <name type="scientific">Methanobrevibacter thaueri</name>
    <dbReference type="NCBI Taxonomy" id="190975"/>
    <lineage>
        <taxon>Archaea</taxon>
        <taxon>Methanobacteriati</taxon>
        <taxon>Methanobacteriota</taxon>
        <taxon>Methanomada group</taxon>
        <taxon>Methanobacteria</taxon>
        <taxon>Methanobacteriales</taxon>
        <taxon>Methanobacteriaceae</taxon>
        <taxon>Methanobrevibacter</taxon>
    </lineage>
</organism>
<name>A0A8T3V8J4_9EURY</name>
<proteinExistence type="predicted"/>
<dbReference type="Proteomes" id="UP000783037">
    <property type="component" value="Unassembled WGS sequence"/>
</dbReference>
<comment type="caution">
    <text evidence="1">The sequence shown here is derived from an EMBL/GenBank/DDBJ whole genome shotgun (WGS) entry which is preliminary data.</text>
</comment>
<dbReference type="RefSeq" id="WP_303738305.1">
    <property type="nucleotide sequence ID" value="NZ_SUTK01000005.1"/>
</dbReference>
<evidence type="ECO:0008006" key="3">
    <source>
        <dbReference type="Google" id="ProtNLM"/>
    </source>
</evidence>
<reference evidence="1" key="1">
    <citation type="submission" date="2019-04" db="EMBL/GenBank/DDBJ databases">
        <title>Evolution of Biomass-Degrading Anaerobic Consortia Revealed by Metagenomics.</title>
        <authorList>
            <person name="Peng X."/>
        </authorList>
    </citation>
    <scope>NUCLEOTIDE SEQUENCE</scope>
    <source>
        <strain evidence="1">SIG18</strain>
    </source>
</reference>
<sequence length="88" mass="10381">MSEIEVFLKKEIGTDLGSRQKIEKLFKNIDKTVSKVIMNFEGVEFMGRSFAQEYLNRKHIAPFEVIEKNMPEDIEKMFKIILELNNKL</sequence>